<evidence type="ECO:0000313" key="2">
    <source>
        <dbReference type="Proteomes" id="UP000318571"/>
    </source>
</evidence>
<dbReference type="Proteomes" id="UP000318571">
    <property type="component" value="Chromosome 9"/>
</dbReference>
<evidence type="ECO:0000313" key="1">
    <source>
        <dbReference type="EMBL" id="TRY71052.1"/>
    </source>
</evidence>
<dbReference type="STRING" id="6832.A0A553P0C0"/>
<reference evidence="1 2" key="1">
    <citation type="journal article" date="2018" name="Nat. Ecol. Evol.">
        <title>Genomic signatures of mitonuclear coevolution across populations of Tigriopus californicus.</title>
        <authorList>
            <person name="Barreto F.S."/>
            <person name="Watson E.T."/>
            <person name="Lima T.G."/>
            <person name="Willett C.S."/>
            <person name="Edmands S."/>
            <person name="Li W."/>
            <person name="Burton R.S."/>
        </authorList>
    </citation>
    <scope>NUCLEOTIDE SEQUENCE [LARGE SCALE GENOMIC DNA]</scope>
    <source>
        <strain evidence="1 2">San Diego</strain>
    </source>
</reference>
<dbReference type="OMA" id="WWESSHA"/>
<dbReference type="AlphaFoldDB" id="A0A553P0C0"/>
<proteinExistence type="predicted"/>
<protein>
    <submittedName>
        <fullName evidence="1">Uncharacterized protein</fullName>
    </submittedName>
</protein>
<comment type="caution">
    <text evidence="1">The sequence shown here is derived from an EMBL/GenBank/DDBJ whole genome shotgun (WGS) entry which is preliminary data.</text>
</comment>
<name>A0A553P0C0_TIGCA</name>
<dbReference type="EMBL" id="VCGU01000009">
    <property type="protein sequence ID" value="TRY71052.1"/>
    <property type="molecule type" value="Genomic_DNA"/>
</dbReference>
<sequence>MSRYHPHPHDHSSSSQPTYLERQALKDQVLELAKLQDWQGVLSFYDAHPNFHEPLLVWIRPTWNAMEFIRKTLNSLQIPSILSIGCGCGFFEWLLGCATHLQVSGLEVNQSWWDSRHATPTMIPLTFTEPGQVPDLPPASALLFCYFNNLEFFHQYLKHYRGSCLILIGPIDGRRHCAPEPFDLPHGTESEWALLDSHEIKANNRDVIAIYQRRTDT</sequence>
<gene>
    <name evidence="1" type="ORF">TCAL_12312</name>
</gene>
<accession>A0A553P0C0</accession>
<organism evidence="1 2">
    <name type="scientific">Tigriopus californicus</name>
    <name type="common">Marine copepod</name>
    <dbReference type="NCBI Taxonomy" id="6832"/>
    <lineage>
        <taxon>Eukaryota</taxon>
        <taxon>Metazoa</taxon>
        <taxon>Ecdysozoa</taxon>
        <taxon>Arthropoda</taxon>
        <taxon>Crustacea</taxon>
        <taxon>Multicrustacea</taxon>
        <taxon>Hexanauplia</taxon>
        <taxon>Copepoda</taxon>
        <taxon>Harpacticoida</taxon>
        <taxon>Harpacticidae</taxon>
        <taxon>Tigriopus</taxon>
    </lineage>
</organism>
<keyword evidence="2" id="KW-1185">Reference proteome</keyword>